<accession>A0A3E3E3Q6</accession>
<dbReference type="Proteomes" id="UP000261032">
    <property type="component" value="Unassembled WGS sequence"/>
</dbReference>
<evidence type="ECO:0000313" key="1">
    <source>
        <dbReference type="EMBL" id="RGD76222.1"/>
    </source>
</evidence>
<dbReference type="RefSeq" id="WP_117582724.1">
    <property type="nucleotide sequence ID" value="NZ_QUSL01000079.1"/>
</dbReference>
<comment type="caution">
    <text evidence="1">The sequence shown here is derived from an EMBL/GenBank/DDBJ whole genome shotgun (WGS) entry which is preliminary data.</text>
</comment>
<protein>
    <submittedName>
        <fullName evidence="1">Uncharacterized protein</fullName>
    </submittedName>
</protein>
<dbReference type="AlphaFoldDB" id="A0A3E3E3Q6"/>
<evidence type="ECO:0000313" key="2">
    <source>
        <dbReference type="Proteomes" id="UP000261032"/>
    </source>
</evidence>
<dbReference type="EMBL" id="QUSL01000079">
    <property type="protein sequence ID" value="RGD76222.1"/>
    <property type="molecule type" value="Genomic_DNA"/>
</dbReference>
<name>A0A3E3E3Q6_9FIRM</name>
<sequence length="179" mass="21252">MMFKLFKHKPVKVIVKDKKKRILESSFKSLGVADVDDSIIKTVDNDKFYMFDFTYLEPNGVDDDTDKRNHFLMRQLLNSLEGKIKFYFIDETKCNLNKNIEFYENRLKENLSDNIKKCIINRIQLMKAFNDEKYVTMIVLVESRHKDLFLSMTRDFLNVNLISGKKLLNILDMLNNEMS</sequence>
<gene>
    <name evidence="1" type="ORF">DXB93_19000</name>
</gene>
<reference evidence="1 2" key="1">
    <citation type="submission" date="2018-08" db="EMBL/GenBank/DDBJ databases">
        <title>A genome reference for cultivated species of the human gut microbiota.</title>
        <authorList>
            <person name="Zou Y."/>
            <person name="Xue W."/>
            <person name="Luo G."/>
        </authorList>
    </citation>
    <scope>NUCLEOTIDE SEQUENCE [LARGE SCALE GENOMIC DNA]</scope>
    <source>
        <strain evidence="1 2">OM06-4</strain>
    </source>
</reference>
<proteinExistence type="predicted"/>
<organism evidence="1 2">
    <name type="scientific">Thomasclavelia ramosa</name>
    <dbReference type="NCBI Taxonomy" id="1547"/>
    <lineage>
        <taxon>Bacteria</taxon>
        <taxon>Bacillati</taxon>
        <taxon>Bacillota</taxon>
        <taxon>Erysipelotrichia</taxon>
        <taxon>Erysipelotrichales</taxon>
        <taxon>Coprobacillaceae</taxon>
        <taxon>Thomasclavelia</taxon>
    </lineage>
</organism>